<evidence type="ECO:0000313" key="3">
    <source>
        <dbReference type="Proteomes" id="UP000006637"/>
    </source>
</evidence>
<organism evidence="2 3">
    <name type="scientific">Rubrobacter xylanophilus (strain DSM 9941 / JCM 11954 / NBRC 16129 / PRD-1)</name>
    <dbReference type="NCBI Taxonomy" id="266117"/>
    <lineage>
        <taxon>Bacteria</taxon>
        <taxon>Bacillati</taxon>
        <taxon>Actinomycetota</taxon>
        <taxon>Rubrobacteria</taxon>
        <taxon>Rubrobacterales</taxon>
        <taxon>Rubrobacteraceae</taxon>
        <taxon>Rubrobacter</taxon>
    </lineage>
</organism>
<feature type="transmembrane region" description="Helical" evidence="1">
    <location>
        <begin position="12"/>
        <end position="33"/>
    </location>
</feature>
<feature type="transmembrane region" description="Helical" evidence="1">
    <location>
        <begin position="80"/>
        <end position="100"/>
    </location>
</feature>
<keyword evidence="1" id="KW-1133">Transmembrane helix</keyword>
<keyword evidence="1" id="KW-0472">Membrane</keyword>
<evidence type="ECO:0000313" key="2">
    <source>
        <dbReference type="EMBL" id="ABG05714.1"/>
    </source>
</evidence>
<dbReference type="STRING" id="266117.Rxyl_2801"/>
<dbReference type="KEGG" id="rxy:Rxyl_2801"/>
<reference evidence="2 3" key="1">
    <citation type="submission" date="2006-06" db="EMBL/GenBank/DDBJ databases">
        <title>Complete sequence of Rubrobacter xylanophilus DSM 9941.</title>
        <authorList>
            <consortium name="US DOE Joint Genome Institute"/>
            <person name="Copeland A."/>
            <person name="Lucas S."/>
            <person name="Lapidus A."/>
            <person name="Barry K."/>
            <person name="Detter J.C."/>
            <person name="Glavina del Rio T."/>
            <person name="Hammon N."/>
            <person name="Israni S."/>
            <person name="Dalin E."/>
            <person name="Tice H."/>
            <person name="Pitluck S."/>
            <person name="Munk A.C."/>
            <person name="Brettin T."/>
            <person name="Bruce D."/>
            <person name="Han C."/>
            <person name="Tapia R."/>
            <person name="Gilna P."/>
            <person name="Schmutz J."/>
            <person name="Larimer F."/>
            <person name="Land M."/>
            <person name="Hauser L."/>
            <person name="Kyrpides N."/>
            <person name="Lykidis A."/>
            <person name="da Costa M.S."/>
            <person name="Rainey F.A."/>
            <person name="Empadinhas N."/>
            <person name="Jolivet E."/>
            <person name="Battista J.R."/>
            <person name="Richardson P."/>
        </authorList>
    </citation>
    <scope>NUCLEOTIDE SEQUENCE [LARGE SCALE GENOMIC DNA]</scope>
    <source>
        <strain evidence="3">DSM 9941 / NBRC 16129 / PRD-1</strain>
    </source>
</reference>
<name>Q1ASB4_RUBXD</name>
<dbReference type="EMBL" id="CP000386">
    <property type="protein sequence ID" value="ABG05714.1"/>
    <property type="molecule type" value="Genomic_DNA"/>
</dbReference>
<sequence>MGVLRADRFDPLPAFAAVAVILCLAGLLCQPQLLLRPLAEPVAKHSSGADRGGTNDERRTVRAHLSAPVAASRVRDRRLIGGYGTLVPLAAFFGAVFVLLGSINRCRRGKVSPPAARRPLAIRGGPRPFAPCLLQVFRL</sequence>
<accession>Q1ASB4</accession>
<keyword evidence="1" id="KW-0812">Transmembrane</keyword>
<evidence type="ECO:0000256" key="1">
    <source>
        <dbReference type="SAM" id="Phobius"/>
    </source>
</evidence>
<dbReference type="HOGENOM" id="CLU_1843640_0_0_11"/>
<dbReference type="RefSeq" id="WP_011565723.1">
    <property type="nucleotide sequence ID" value="NC_008148.1"/>
</dbReference>
<dbReference type="AlphaFoldDB" id="Q1ASB4"/>
<dbReference type="Proteomes" id="UP000006637">
    <property type="component" value="Chromosome"/>
</dbReference>
<protein>
    <submittedName>
        <fullName evidence="2">Uncharacterized protein</fullName>
    </submittedName>
</protein>
<gene>
    <name evidence="2" type="ordered locus">Rxyl_2801</name>
</gene>
<proteinExistence type="predicted"/>
<keyword evidence="3" id="KW-1185">Reference proteome</keyword>